<accession>A0LN14</accession>
<keyword evidence="3 4" id="KW-0732">Signal</keyword>
<dbReference type="PANTHER" id="PTHR33376">
    <property type="match status" value="1"/>
</dbReference>
<organism evidence="5 6">
    <name type="scientific">Syntrophobacter fumaroxidans (strain DSM 10017 / MPOB)</name>
    <dbReference type="NCBI Taxonomy" id="335543"/>
    <lineage>
        <taxon>Bacteria</taxon>
        <taxon>Pseudomonadati</taxon>
        <taxon>Thermodesulfobacteriota</taxon>
        <taxon>Syntrophobacteria</taxon>
        <taxon>Syntrophobacterales</taxon>
        <taxon>Syntrophobacteraceae</taxon>
        <taxon>Syntrophobacter</taxon>
    </lineage>
</organism>
<dbReference type="STRING" id="335543.Sfum_3143"/>
<proteinExistence type="inferred from homology"/>
<dbReference type="Gene3D" id="3.40.190.170">
    <property type="entry name" value="Bacterial extracellular solute-binding protein, family 7"/>
    <property type="match status" value="1"/>
</dbReference>
<protein>
    <submittedName>
        <fullName evidence="5">TRAP dicarboxylate transporter, DctP subunit</fullName>
    </submittedName>
</protein>
<dbReference type="Proteomes" id="UP000001784">
    <property type="component" value="Chromosome"/>
</dbReference>
<evidence type="ECO:0000313" key="5">
    <source>
        <dbReference type="EMBL" id="ABK18816.1"/>
    </source>
</evidence>
<dbReference type="EMBL" id="CP000478">
    <property type="protein sequence ID" value="ABK18816.1"/>
    <property type="molecule type" value="Genomic_DNA"/>
</dbReference>
<dbReference type="KEGG" id="sfu:Sfum_3143"/>
<dbReference type="CDD" id="cd13603">
    <property type="entry name" value="PBP2_TRAP_Siap_TeaA_like"/>
    <property type="match status" value="1"/>
</dbReference>
<dbReference type="Pfam" id="PF03480">
    <property type="entry name" value="DctP"/>
    <property type="match status" value="1"/>
</dbReference>
<evidence type="ECO:0000256" key="2">
    <source>
        <dbReference type="ARBA" id="ARBA00022448"/>
    </source>
</evidence>
<gene>
    <name evidence="5" type="ordered locus">Sfum_3143</name>
</gene>
<dbReference type="GO" id="GO:0030288">
    <property type="term" value="C:outer membrane-bounded periplasmic space"/>
    <property type="evidence" value="ECO:0007669"/>
    <property type="project" value="InterPro"/>
</dbReference>
<keyword evidence="2" id="KW-0813">Transport</keyword>
<dbReference type="eggNOG" id="COG1638">
    <property type="taxonomic scope" value="Bacteria"/>
</dbReference>
<dbReference type="NCBIfam" id="TIGR00787">
    <property type="entry name" value="dctP"/>
    <property type="match status" value="1"/>
</dbReference>
<dbReference type="InterPro" id="IPR004682">
    <property type="entry name" value="TRAP_DctP"/>
</dbReference>
<dbReference type="OrthoDB" id="8690069at2"/>
<comment type="similarity">
    <text evidence="1">Belongs to the bacterial solute-binding protein 7 family.</text>
</comment>
<dbReference type="InterPro" id="IPR018389">
    <property type="entry name" value="DctP_fam"/>
</dbReference>
<sequence>MKVRRVFKMLGLVGLCLLCSAVLTVPTVQAAKTIRVATVALPETTIYQGLEKWQKVLKEQSKGKLEIKILGRAVMGGDREMIEGCRLNTLDAAVISGSVLATIIPQYFMVAMPYFFNDHKEANAYLDGAPGQKLLGMLNEKDIVGLGWSTWSFRGIWNNVRPITKPEDMQGLKIRTLETPMDMSIVTYMGGISTPMAWSECLLGLRQGTVDGIATTYGLGYALKLYELAKFASQTKHYYEPAPLIMSKKLFDEFTPEEQKIIRKSAAEAMQWTRMEQMKVDEASQKLLEGKGTKVNSLTPEAFNAFREKTKPVYEQFRAKIGPEFMDESTAFVKAFREKK</sequence>
<dbReference type="NCBIfam" id="NF037995">
    <property type="entry name" value="TRAP_S1"/>
    <property type="match status" value="1"/>
</dbReference>
<name>A0LN14_SYNFM</name>
<evidence type="ECO:0000256" key="1">
    <source>
        <dbReference type="ARBA" id="ARBA00009023"/>
    </source>
</evidence>
<dbReference type="AlphaFoldDB" id="A0LN14"/>
<reference evidence="5 6" key="1">
    <citation type="submission" date="2006-10" db="EMBL/GenBank/DDBJ databases">
        <title>Complete sequence of Syntrophobacter fumaroxidans MPOB.</title>
        <authorList>
            <consortium name="US DOE Joint Genome Institute"/>
            <person name="Copeland A."/>
            <person name="Lucas S."/>
            <person name="Lapidus A."/>
            <person name="Barry K."/>
            <person name="Detter J.C."/>
            <person name="Glavina del Rio T."/>
            <person name="Hammon N."/>
            <person name="Israni S."/>
            <person name="Pitluck S."/>
            <person name="Goltsman E.G."/>
            <person name="Martinez M."/>
            <person name="Schmutz J."/>
            <person name="Larimer F."/>
            <person name="Land M."/>
            <person name="Hauser L."/>
            <person name="Kyrpides N."/>
            <person name="Kim E."/>
            <person name="Boone D.R."/>
            <person name="Brockman F."/>
            <person name="Culley D."/>
            <person name="Ferry J."/>
            <person name="Gunsalus R."/>
            <person name="McInerney M.J."/>
            <person name="Morrison M."/>
            <person name="Plugge C."/>
            <person name="Rohlin L."/>
            <person name="Scholten J."/>
            <person name="Sieber J."/>
            <person name="Stams A.J.M."/>
            <person name="Worm P."/>
            <person name="Henstra A.M."/>
            <person name="Richardson P."/>
        </authorList>
    </citation>
    <scope>NUCLEOTIDE SEQUENCE [LARGE SCALE GENOMIC DNA]</scope>
    <source>
        <strain evidence="6">DSM 10017 / MPOB</strain>
    </source>
</reference>
<evidence type="ECO:0000256" key="3">
    <source>
        <dbReference type="ARBA" id="ARBA00022729"/>
    </source>
</evidence>
<dbReference type="InterPro" id="IPR038404">
    <property type="entry name" value="TRAP_DctP_sf"/>
</dbReference>
<dbReference type="GO" id="GO:0055085">
    <property type="term" value="P:transmembrane transport"/>
    <property type="evidence" value="ECO:0007669"/>
    <property type="project" value="InterPro"/>
</dbReference>
<keyword evidence="6" id="KW-1185">Reference proteome</keyword>
<dbReference type="HOGENOM" id="CLU_036176_1_3_7"/>
<feature type="signal peptide" evidence="4">
    <location>
        <begin position="1"/>
        <end position="30"/>
    </location>
</feature>
<evidence type="ECO:0000256" key="4">
    <source>
        <dbReference type="SAM" id="SignalP"/>
    </source>
</evidence>
<dbReference type="InParanoid" id="A0LN14"/>
<dbReference type="PANTHER" id="PTHR33376:SF7">
    <property type="entry name" value="C4-DICARBOXYLATE-BINDING PROTEIN DCTB"/>
    <property type="match status" value="1"/>
</dbReference>
<dbReference type="RefSeq" id="WP_011699941.1">
    <property type="nucleotide sequence ID" value="NC_008554.1"/>
</dbReference>
<evidence type="ECO:0000313" key="6">
    <source>
        <dbReference type="Proteomes" id="UP000001784"/>
    </source>
</evidence>
<dbReference type="PIRSF" id="PIRSF006470">
    <property type="entry name" value="DctB"/>
    <property type="match status" value="1"/>
</dbReference>
<feature type="chain" id="PRO_5002627320" evidence="4">
    <location>
        <begin position="31"/>
        <end position="340"/>
    </location>
</feature>